<dbReference type="OrthoDB" id="9762947at2"/>
<evidence type="ECO:0000256" key="5">
    <source>
        <dbReference type="ARBA" id="ARBA00023136"/>
    </source>
</evidence>
<dbReference type="PANTHER" id="PTHR43243:SF4">
    <property type="entry name" value="CATIONIC AMINO ACID TRANSPORTER 4"/>
    <property type="match status" value="1"/>
</dbReference>
<keyword evidence="3 7" id="KW-0812">Transmembrane</keyword>
<evidence type="ECO:0000256" key="4">
    <source>
        <dbReference type="ARBA" id="ARBA00022989"/>
    </source>
</evidence>
<feature type="transmembrane region" description="Helical" evidence="7">
    <location>
        <begin position="47"/>
        <end position="66"/>
    </location>
</feature>
<proteinExistence type="predicted"/>
<evidence type="ECO:0000313" key="8">
    <source>
        <dbReference type="EMBL" id="AXI79879.1"/>
    </source>
</evidence>
<gene>
    <name evidence="8" type="ORF">C7M71_023225</name>
</gene>
<organism evidence="8 9">
    <name type="scientific">Peterkaempfera bronchialis</name>
    <dbReference type="NCBI Taxonomy" id="2126346"/>
    <lineage>
        <taxon>Bacteria</taxon>
        <taxon>Bacillati</taxon>
        <taxon>Actinomycetota</taxon>
        <taxon>Actinomycetes</taxon>
        <taxon>Kitasatosporales</taxon>
        <taxon>Streptomycetaceae</taxon>
        <taxon>Peterkaempfera</taxon>
    </lineage>
</organism>
<feature type="transmembrane region" description="Helical" evidence="7">
    <location>
        <begin position="453"/>
        <end position="472"/>
    </location>
</feature>
<dbReference type="Pfam" id="PF13520">
    <property type="entry name" value="AA_permease_2"/>
    <property type="match status" value="1"/>
</dbReference>
<feature type="transmembrane region" description="Helical" evidence="7">
    <location>
        <begin position="344"/>
        <end position="367"/>
    </location>
</feature>
<dbReference type="Gene3D" id="1.20.1740.10">
    <property type="entry name" value="Amino acid/polyamine transporter I"/>
    <property type="match status" value="1"/>
</dbReference>
<evidence type="ECO:0000256" key="1">
    <source>
        <dbReference type="ARBA" id="ARBA00004141"/>
    </source>
</evidence>
<evidence type="ECO:0000313" key="9">
    <source>
        <dbReference type="Proteomes" id="UP000249340"/>
    </source>
</evidence>
<reference evidence="9" key="1">
    <citation type="submission" date="2018-07" db="EMBL/GenBank/DDBJ databases">
        <title>Streptacidiphilus bronchialis DSM 106435 chromosome.</title>
        <authorList>
            <person name="Batra D."/>
            <person name="Gulvik C.A."/>
        </authorList>
    </citation>
    <scope>NUCLEOTIDE SEQUENCE [LARGE SCALE GENOMIC DNA]</scope>
    <source>
        <strain evidence="9">DSM 106435</strain>
    </source>
</reference>
<feature type="region of interest" description="Disordered" evidence="6">
    <location>
        <begin position="1"/>
        <end position="35"/>
    </location>
</feature>
<feature type="transmembrane region" description="Helical" evidence="7">
    <location>
        <begin position="478"/>
        <end position="496"/>
    </location>
</feature>
<evidence type="ECO:0000256" key="7">
    <source>
        <dbReference type="SAM" id="Phobius"/>
    </source>
</evidence>
<dbReference type="PIRSF" id="PIRSF006060">
    <property type="entry name" value="AA_transporter"/>
    <property type="match status" value="1"/>
</dbReference>
<dbReference type="PANTHER" id="PTHR43243">
    <property type="entry name" value="INNER MEMBRANE TRANSPORTER YGJI-RELATED"/>
    <property type="match status" value="1"/>
</dbReference>
<feature type="transmembrane region" description="Helical" evidence="7">
    <location>
        <begin position="398"/>
        <end position="415"/>
    </location>
</feature>
<evidence type="ECO:0000256" key="3">
    <source>
        <dbReference type="ARBA" id="ARBA00022692"/>
    </source>
</evidence>
<dbReference type="GO" id="GO:0016020">
    <property type="term" value="C:membrane"/>
    <property type="evidence" value="ECO:0007669"/>
    <property type="project" value="UniProtKB-SubCell"/>
</dbReference>
<comment type="subcellular location">
    <subcellularLocation>
        <location evidence="1">Membrane</location>
        <topology evidence="1">Multi-pass membrane protein</topology>
    </subcellularLocation>
</comment>
<evidence type="ECO:0000256" key="2">
    <source>
        <dbReference type="ARBA" id="ARBA00022448"/>
    </source>
</evidence>
<feature type="transmembrane region" description="Helical" evidence="7">
    <location>
        <begin position="121"/>
        <end position="145"/>
    </location>
</feature>
<accession>A0A345T1M4</accession>
<feature type="transmembrane region" description="Helical" evidence="7">
    <location>
        <begin position="300"/>
        <end position="324"/>
    </location>
</feature>
<protein>
    <submittedName>
        <fullName evidence="8">Amino acid permease</fullName>
    </submittedName>
</protein>
<evidence type="ECO:0000256" key="6">
    <source>
        <dbReference type="SAM" id="MobiDB-lite"/>
    </source>
</evidence>
<sequence length="517" mass="53813">MATASSPTGDGSSRNTPPRGLLRTKPVEQSIADTEEPEHALRKSLSALDLVVFGVGVVIGTGIFVLTGTAAKDYAGPAVALSFAAAGIVCALAALCYAEFASTVPVAGSAYTFSYASIGELPAWIIGWDLILELALGAAVVSVGWSGYVQSLLNSAGVTLPAAIGGGGSDGSWGFNLPAALLVLVLTGVLMAGMKLSARVTSIIVGIKVAVVLLVIVAGAFFINGANYHPFIPPSQHTPGKSGGTTPLVQALFGFTPSTFGVMGIFTAAAVVFFAFIGFDIVATAAEETRNPQRDLPRGILGSLAICTVLYMLVSVVVTGMQHYTSLSTDAPLADAFKAVGQPVFADLISVGAVAGLTSVTMILLLGQSRVFFAMSRDGLLPRTFADIHPRFGTPWKTTLLLGAVVAAVAGVIPLRELSELVNIGTLFAFVVVSVGVVVLRRTRPDLPRSFRTPAVPLVPVLSVLACVWLMINLPLATWWRFGIWMVLGIVLYAGYGRSHSRLGRTTDALGPRSGRE</sequence>
<dbReference type="GO" id="GO:0015171">
    <property type="term" value="F:amino acid transmembrane transporter activity"/>
    <property type="evidence" value="ECO:0007669"/>
    <property type="project" value="TreeGrafter"/>
</dbReference>
<keyword evidence="4 7" id="KW-1133">Transmembrane helix</keyword>
<dbReference type="AlphaFoldDB" id="A0A345T1M4"/>
<feature type="transmembrane region" description="Helical" evidence="7">
    <location>
        <begin position="78"/>
        <end position="100"/>
    </location>
</feature>
<dbReference type="KEGG" id="stri:C7M71_023225"/>
<feature type="transmembrane region" description="Helical" evidence="7">
    <location>
        <begin position="260"/>
        <end position="279"/>
    </location>
</feature>
<dbReference type="InterPro" id="IPR002293">
    <property type="entry name" value="AA/rel_permease1"/>
</dbReference>
<keyword evidence="2" id="KW-0813">Transport</keyword>
<dbReference type="RefSeq" id="WP_111490061.1">
    <property type="nucleotide sequence ID" value="NZ_CP031264.1"/>
</dbReference>
<dbReference type="Proteomes" id="UP000249340">
    <property type="component" value="Chromosome"/>
</dbReference>
<feature type="transmembrane region" description="Helical" evidence="7">
    <location>
        <begin position="175"/>
        <end position="193"/>
    </location>
</feature>
<feature type="transmembrane region" description="Helical" evidence="7">
    <location>
        <begin position="421"/>
        <end position="441"/>
    </location>
</feature>
<name>A0A345T1M4_9ACTN</name>
<dbReference type="EMBL" id="CP031264">
    <property type="protein sequence ID" value="AXI79879.1"/>
    <property type="molecule type" value="Genomic_DNA"/>
</dbReference>
<keyword evidence="5 7" id="KW-0472">Membrane</keyword>
<feature type="compositionally biased region" description="Polar residues" evidence="6">
    <location>
        <begin position="1"/>
        <end position="16"/>
    </location>
</feature>
<feature type="transmembrane region" description="Helical" evidence="7">
    <location>
        <begin position="200"/>
        <end position="223"/>
    </location>
</feature>
<keyword evidence="9" id="KW-1185">Reference proteome</keyword>